<dbReference type="STRING" id="1220924.W2RR27"/>
<dbReference type="Pfam" id="PF26146">
    <property type="entry name" value="PI-PLC_X"/>
    <property type="match status" value="1"/>
</dbReference>
<feature type="compositionally biased region" description="Low complexity" evidence="1">
    <location>
        <begin position="113"/>
        <end position="129"/>
    </location>
</feature>
<dbReference type="InterPro" id="IPR051057">
    <property type="entry name" value="PI-PLC_domain"/>
</dbReference>
<dbReference type="Proteomes" id="UP000030752">
    <property type="component" value="Unassembled WGS sequence"/>
</dbReference>
<dbReference type="InterPro" id="IPR017946">
    <property type="entry name" value="PLC-like_Pdiesterase_TIM-brl"/>
</dbReference>
<evidence type="ECO:0008006" key="5">
    <source>
        <dbReference type="Google" id="ProtNLM"/>
    </source>
</evidence>
<keyword evidence="2" id="KW-0732">Signal</keyword>
<name>W2RR27_CYPE1</name>
<gene>
    <name evidence="3" type="ORF">HMPREF1541_07003</name>
</gene>
<dbReference type="GeneID" id="19974342"/>
<feature type="chain" id="PRO_5004823698" description="Phosphatidylinositol-specific phospholipase C X domain-containing protein" evidence="2">
    <location>
        <begin position="19"/>
        <end position="462"/>
    </location>
</feature>
<keyword evidence="4" id="KW-1185">Reference proteome</keyword>
<dbReference type="OrthoDB" id="7984201at2759"/>
<dbReference type="GO" id="GO:0008081">
    <property type="term" value="F:phosphoric diester hydrolase activity"/>
    <property type="evidence" value="ECO:0007669"/>
    <property type="project" value="InterPro"/>
</dbReference>
<evidence type="ECO:0000256" key="2">
    <source>
        <dbReference type="SAM" id="SignalP"/>
    </source>
</evidence>
<dbReference type="EMBL" id="KB822722">
    <property type="protein sequence ID" value="ETN38961.1"/>
    <property type="molecule type" value="Genomic_DNA"/>
</dbReference>
<dbReference type="PANTHER" id="PTHR13593:SF140">
    <property type="entry name" value="PLC-LIKE PHOSPHODIESTERASE"/>
    <property type="match status" value="1"/>
</dbReference>
<dbReference type="HOGENOM" id="CLU_037358_0_1_1"/>
<dbReference type="Gene3D" id="3.20.20.190">
    <property type="entry name" value="Phosphatidylinositol (PI) phosphodiesterase"/>
    <property type="match status" value="1"/>
</dbReference>
<feature type="region of interest" description="Disordered" evidence="1">
    <location>
        <begin position="113"/>
        <end position="132"/>
    </location>
</feature>
<dbReference type="PANTHER" id="PTHR13593">
    <property type="match status" value="1"/>
</dbReference>
<organism evidence="3 4">
    <name type="scientific">Cyphellophora europaea (strain CBS 101466)</name>
    <name type="common">Phialophora europaea</name>
    <dbReference type="NCBI Taxonomy" id="1220924"/>
    <lineage>
        <taxon>Eukaryota</taxon>
        <taxon>Fungi</taxon>
        <taxon>Dikarya</taxon>
        <taxon>Ascomycota</taxon>
        <taxon>Pezizomycotina</taxon>
        <taxon>Eurotiomycetes</taxon>
        <taxon>Chaetothyriomycetidae</taxon>
        <taxon>Chaetothyriales</taxon>
        <taxon>Cyphellophoraceae</taxon>
        <taxon>Cyphellophora</taxon>
    </lineage>
</organism>
<dbReference type="AlphaFoldDB" id="W2RR27"/>
<dbReference type="RefSeq" id="XP_008719550.1">
    <property type="nucleotide sequence ID" value="XM_008721328.1"/>
</dbReference>
<dbReference type="SUPFAM" id="SSF51695">
    <property type="entry name" value="PLC-like phosphodiesterases"/>
    <property type="match status" value="1"/>
</dbReference>
<dbReference type="GO" id="GO:0006629">
    <property type="term" value="P:lipid metabolic process"/>
    <property type="evidence" value="ECO:0007669"/>
    <property type="project" value="InterPro"/>
</dbReference>
<feature type="signal peptide" evidence="2">
    <location>
        <begin position="1"/>
        <end position="18"/>
    </location>
</feature>
<sequence>MFGASVVACALLALQVLAQSDSSRSDEGTGSAITLTGSNTASITLNGGNYVAVTTGVTYASDGETITFTRTTSGIERPTDLSSALASATNASSTTGNSTSATQTLLVGGTATTGANATSGNNATSTTSSVQPTNTVPCNGFPEFCTRSYSNITYIAAHNSPFVRPGNIASNQELQVLSQLNDGIRMLQFQVHDVNGTMMLCHTSCDLLNAGPLEDYLRTVYGWMQDNPYDVVTILMGNYGMVPPESFVEPVRNSGLLKYAYIPPQRPMGLDDWPALGDMILRQQRVVFMLDYQANQDEIPWLLDEFSQMWETPFSPTERSFPCTVQRPPDQSEETSRDRMFMANHNLNLEVALAGISLLIPASNLLNETNAVEGFGSAGLAVTNCTQDWNRPPNFVLVDYYNVGNFNGSVFQVAATANNVTYDTDSCCGTNQRSFRSGVEKTASPKGGLLAVVLVAGLVIGW</sequence>
<evidence type="ECO:0000313" key="3">
    <source>
        <dbReference type="EMBL" id="ETN38961.1"/>
    </source>
</evidence>
<evidence type="ECO:0000313" key="4">
    <source>
        <dbReference type="Proteomes" id="UP000030752"/>
    </source>
</evidence>
<dbReference type="eggNOG" id="ENOG502RUV2">
    <property type="taxonomic scope" value="Eukaryota"/>
</dbReference>
<reference evidence="3 4" key="1">
    <citation type="submission" date="2013-03" db="EMBL/GenBank/DDBJ databases">
        <title>The Genome Sequence of Phialophora europaea CBS 101466.</title>
        <authorList>
            <consortium name="The Broad Institute Genomics Platform"/>
            <person name="Cuomo C."/>
            <person name="de Hoog S."/>
            <person name="Gorbushina A."/>
            <person name="Walker B."/>
            <person name="Young S.K."/>
            <person name="Zeng Q."/>
            <person name="Gargeya S."/>
            <person name="Fitzgerald M."/>
            <person name="Haas B."/>
            <person name="Abouelleil A."/>
            <person name="Allen A.W."/>
            <person name="Alvarado L."/>
            <person name="Arachchi H.M."/>
            <person name="Berlin A.M."/>
            <person name="Chapman S.B."/>
            <person name="Gainer-Dewar J."/>
            <person name="Goldberg J."/>
            <person name="Griggs A."/>
            <person name="Gujja S."/>
            <person name="Hansen M."/>
            <person name="Howarth C."/>
            <person name="Imamovic A."/>
            <person name="Ireland A."/>
            <person name="Larimer J."/>
            <person name="McCowan C."/>
            <person name="Murphy C."/>
            <person name="Pearson M."/>
            <person name="Poon T.W."/>
            <person name="Priest M."/>
            <person name="Roberts A."/>
            <person name="Saif S."/>
            <person name="Shea T."/>
            <person name="Sisk P."/>
            <person name="Sykes S."/>
            <person name="Wortman J."/>
            <person name="Nusbaum C."/>
            <person name="Birren B."/>
        </authorList>
    </citation>
    <scope>NUCLEOTIDE SEQUENCE [LARGE SCALE GENOMIC DNA]</scope>
    <source>
        <strain evidence="3 4">CBS 101466</strain>
    </source>
</reference>
<protein>
    <recommendedName>
        <fullName evidence="5">Phosphatidylinositol-specific phospholipase C X domain-containing protein</fullName>
    </recommendedName>
</protein>
<evidence type="ECO:0000256" key="1">
    <source>
        <dbReference type="SAM" id="MobiDB-lite"/>
    </source>
</evidence>
<accession>W2RR27</accession>
<dbReference type="InParanoid" id="W2RR27"/>
<proteinExistence type="predicted"/>
<dbReference type="VEuPathDB" id="FungiDB:HMPREF1541_07003"/>